<evidence type="ECO:0000256" key="4">
    <source>
        <dbReference type="ARBA" id="ARBA00010231"/>
    </source>
</evidence>
<dbReference type="AlphaFoldDB" id="E0S0H5"/>
<comment type="pathway">
    <text evidence="3">Lipid metabolism.</text>
</comment>
<name>E0S0H5_BUTPB</name>
<keyword evidence="8" id="KW-0413">Isomerase</keyword>
<dbReference type="PROSITE" id="PS00710">
    <property type="entry name" value="PGM_PMM"/>
    <property type="match status" value="1"/>
</dbReference>
<evidence type="ECO:0000256" key="8">
    <source>
        <dbReference type="ARBA" id="ARBA00023235"/>
    </source>
</evidence>
<dbReference type="SUPFAM" id="SSF53738">
    <property type="entry name" value="Phosphoglucomutase, first 3 domains"/>
    <property type="match status" value="3"/>
</dbReference>
<dbReference type="EMBL" id="CP001810">
    <property type="protein sequence ID" value="ADL33300.1"/>
    <property type="molecule type" value="Genomic_DNA"/>
</dbReference>
<evidence type="ECO:0000256" key="6">
    <source>
        <dbReference type="ARBA" id="ARBA00022723"/>
    </source>
</evidence>
<comment type="cofactor">
    <cofactor evidence="1">
        <name>Mg(2+)</name>
        <dbReference type="ChEBI" id="CHEBI:18420"/>
    </cofactor>
</comment>
<dbReference type="GO" id="GO:0005975">
    <property type="term" value="P:carbohydrate metabolic process"/>
    <property type="evidence" value="ECO:0007669"/>
    <property type="project" value="InterPro"/>
</dbReference>
<evidence type="ECO:0000256" key="11">
    <source>
        <dbReference type="ARBA" id="ARBA00041467"/>
    </source>
</evidence>
<evidence type="ECO:0000256" key="10">
    <source>
        <dbReference type="ARBA" id="ARBA00041398"/>
    </source>
</evidence>
<dbReference type="InterPro" id="IPR005844">
    <property type="entry name" value="A-D-PHexomutase_a/b/a-I"/>
</dbReference>
<feature type="domain" description="Alpha-D-phosphohexomutase alpha/beta/alpha" evidence="15">
    <location>
        <begin position="343"/>
        <end position="470"/>
    </location>
</feature>
<accession>E0S0H5</accession>
<comment type="similarity">
    <text evidence="4 12">Belongs to the phosphohexose mutase family.</text>
</comment>
<gene>
    <name evidence="16" type="ordered locus">bpr_I0554</name>
</gene>
<evidence type="ECO:0000256" key="5">
    <source>
        <dbReference type="ARBA" id="ARBA00022553"/>
    </source>
</evidence>
<keyword evidence="6 12" id="KW-0479">Metal-binding</keyword>
<proteinExistence type="inferred from homology"/>
<dbReference type="eggNOG" id="COG1109">
    <property type="taxonomic scope" value="Bacteria"/>
</dbReference>
<feature type="domain" description="Alpha-D-phosphohexomutase alpha/beta/alpha" evidence="14">
    <location>
        <begin position="225"/>
        <end position="331"/>
    </location>
</feature>
<evidence type="ECO:0000313" key="17">
    <source>
        <dbReference type="Proteomes" id="UP000001299"/>
    </source>
</evidence>
<evidence type="ECO:0000256" key="3">
    <source>
        <dbReference type="ARBA" id="ARBA00005189"/>
    </source>
</evidence>
<dbReference type="HOGENOM" id="CLU_016950_0_0_9"/>
<dbReference type="InterPro" id="IPR036900">
    <property type="entry name" value="A-D-PHexomutase_C_sf"/>
</dbReference>
<evidence type="ECO:0000256" key="12">
    <source>
        <dbReference type="RuleBase" id="RU004326"/>
    </source>
</evidence>
<evidence type="ECO:0000256" key="7">
    <source>
        <dbReference type="ARBA" id="ARBA00022842"/>
    </source>
</evidence>
<evidence type="ECO:0000259" key="13">
    <source>
        <dbReference type="Pfam" id="PF02878"/>
    </source>
</evidence>
<dbReference type="STRING" id="515622.bpr_I0554"/>
<dbReference type="Pfam" id="PF02880">
    <property type="entry name" value="PGM_PMM_III"/>
    <property type="match status" value="1"/>
</dbReference>
<reference evidence="16 17" key="1">
    <citation type="journal article" date="2010" name="PLoS ONE">
        <title>The glycobiome of the rumen bacterium Butyrivibrio proteoclasticus B316(T) highlights adaptation to a polysaccharide-rich environment.</title>
        <authorList>
            <person name="Kelly W.J."/>
            <person name="Leahy S.C."/>
            <person name="Altermann E."/>
            <person name="Yeoman C.J."/>
            <person name="Dunne J.C."/>
            <person name="Kong Z."/>
            <person name="Pacheco D.M."/>
            <person name="Li D."/>
            <person name="Noel S.J."/>
            <person name="Moon C.D."/>
            <person name="Cookson A.L."/>
            <person name="Attwood G.T."/>
        </authorList>
    </citation>
    <scope>NUCLEOTIDE SEQUENCE [LARGE SCALE GENOMIC DNA]</scope>
    <source>
        <strain evidence="17">ATCC 51982 / DSM 14932 / B316</strain>
    </source>
</reference>
<feature type="domain" description="Alpha-D-phosphohexomutase alpha/beta/alpha" evidence="13">
    <location>
        <begin position="57"/>
        <end position="197"/>
    </location>
</feature>
<dbReference type="Pfam" id="PF02879">
    <property type="entry name" value="PGM_PMM_II"/>
    <property type="match status" value="1"/>
</dbReference>
<dbReference type="PANTHER" id="PTHR45745">
    <property type="entry name" value="PHOSPHOMANNOMUTASE 45A"/>
    <property type="match status" value="1"/>
</dbReference>
<dbReference type="PRINTS" id="PR00509">
    <property type="entry name" value="PGMPMM"/>
</dbReference>
<dbReference type="InterPro" id="IPR016066">
    <property type="entry name" value="A-D-PHexomutase_CS"/>
</dbReference>
<keyword evidence="7 12" id="KW-0460">Magnesium</keyword>
<dbReference type="GO" id="GO:0008973">
    <property type="term" value="F:phosphopentomutase activity"/>
    <property type="evidence" value="ECO:0007669"/>
    <property type="project" value="TreeGrafter"/>
</dbReference>
<comment type="pathway">
    <text evidence="2">Glycolipid metabolism; diglucosyl-diacylglycerol biosynthesis.</text>
</comment>
<dbReference type="SUPFAM" id="SSF55957">
    <property type="entry name" value="Phosphoglucomutase, C-terminal domain"/>
    <property type="match status" value="1"/>
</dbReference>
<evidence type="ECO:0000313" key="16">
    <source>
        <dbReference type="EMBL" id="ADL33300.1"/>
    </source>
</evidence>
<dbReference type="Proteomes" id="UP000001299">
    <property type="component" value="Chromosome 1"/>
</dbReference>
<dbReference type="Gene3D" id="3.30.310.50">
    <property type="entry name" value="Alpha-D-phosphohexomutase, C-terminal domain"/>
    <property type="match status" value="1"/>
</dbReference>
<dbReference type="InterPro" id="IPR005841">
    <property type="entry name" value="Alpha-D-phosphohexomutase_SF"/>
</dbReference>
<dbReference type="InterPro" id="IPR016055">
    <property type="entry name" value="A-D-PHexomutase_a/b/a-I/II/III"/>
</dbReference>
<dbReference type="InterPro" id="IPR005846">
    <property type="entry name" value="A-D-PHexomutase_a/b/a-III"/>
</dbReference>
<evidence type="ECO:0000256" key="1">
    <source>
        <dbReference type="ARBA" id="ARBA00001946"/>
    </source>
</evidence>
<evidence type="ECO:0000256" key="2">
    <source>
        <dbReference type="ARBA" id="ARBA00005164"/>
    </source>
</evidence>
<organism evidence="16 17">
    <name type="scientific">Butyrivibrio proteoclasticus (strain ATCC 51982 / DSM 14932 / B316)</name>
    <name type="common">Clostridium proteoclasticum</name>
    <dbReference type="NCBI Taxonomy" id="515622"/>
    <lineage>
        <taxon>Bacteria</taxon>
        <taxon>Bacillati</taxon>
        <taxon>Bacillota</taxon>
        <taxon>Clostridia</taxon>
        <taxon>Lachnospirales</taxon>
        <taxon>Lachnospiraceae</taxon>
        <taxon>Butyrivibrio</taxon>
    </lineage>
</organism>
<dbReference type="CDD" id="cd05799">
    <property type="entry name" value="PGM2"/>
    <property type="match status" value="1"/>
</dbReference>
<sequence>MITDILNNEEDKIMSDAKKQLEYWLGDSYFDEETKQELLSIRNDEAEVEDRFYRELEFGTGGLRGVIGAGTNRMNKYTVRKASQGLANYIKKNGGADAAKRGVAISFDCRKFSPEFADETALCLAANGIKAYVSDILRPTPELSFALREFGCIAGVMITASHNPPEYNGYKVYWEDGAQITPPHDTGIISEVMAITDYHDVKTMSKEDAIAAGLYVSFGEEIDDKYMVELKKQIIHKDVIDEMADKFTIVYSPFHGTGNLPVRRVLKELGFKNVFVVPEQELPDPEFTTLAYPNPEDPKAFELALKLAKEKDADIVLATDPDADRLGIYAKDNKTGEYVAFTGNMSGMLIGDYILRERQATGTMPANPAFVTTIVTTNMARVVAEKYGLHYIEVLTGFKYIGEQIKLFEQNGQSHNYVFGLEESYGCLAGTHARDKDAVVAVMMLCELAAFYKKQGKSVWDAMIDMYEEYGYYKEGQYSITMKGKEGAEQIAALMDRLRSNPPKEFGSFKVVEFRDYKTGKTLDMATGKEGQTGLPTSNVLYFALDNDAWCCARPSGTEPKIKFYMGVKGTGLEDADKLQKELTDAVKAVIG</sequence>
<protein>
    <recommendedName>
        <fullName evidence="9">Phosphoglucomutase</fullName>
    </recommendedName>
    <alternativeName>
        <fullName evidence="11">Alpha-phosphoglucomutase</fullName>
    </alternativeName>
    <alternativeName>
        <fullName evidence="10">Glucose phosphomutase</fullName>
    </alternativeName>
</protein>
<evidence type="ECO:0000259" key="14">
    <source>
        <dbReference type="Pfam" id="PF02879"/>
    </source>
</evidence>
<keyword evidence="17" id="KW-1185">Reference proteome</keyword>
<dbReference type="GO" id="GO:0006166">
    <property type="term" value="P:purine ribonucleoside salvage"/>
    <property type="evidence" value="ECO:0007669"/>
    <property type="project" value="TreeGrafter"/>
</dbReference>
<evidence type="ECO:0000259" key="15">
    <source>
        <dbReference type="Pfam" id="PF02880"/>
    </source>
</evidence>
<dbReference type="PANTHER" id="PTHR45745:SF1">
    <property type="entry name" value="PHOSPHOGLUCOMUTASE 2B-RELATED"/>
    <property type="match status" value="1"/>
</dbReference>
<dbReference type="Gene3D" id="3.40.120.10">
    <property type="entry name" value="Alpha-D-Glucose-1,6-Bisphosphate, subunit A, domain 3"/>
    <property type="match status" value="3"/>
</dbReference>
<dbReference type="InterPro" id="IPR005845">
    <property type="entry name" value="A-D-PHexomutase_a/b/a-II"/>
</dbReference>
<evidence type="ECO:0000256" key="9">
    <source>
        <dbReference type="ARBA" id="ARBA00039995"/>
    </source>
</evidence>
<dbReference type="GO" id="GO:0000287">
    <property type="term" value="F:magnesium ion binding"/>
    <property type="evidence" value="ECO:0007669"/>
    <property type="project" value="InterPro"/>
</dbReference>
<keyword evidence="5" id="KW-0597">Phosphoprotein</keyword>
<dbReference type="Pfam" id="PF02878">
    <property type="entry name" value="PGM_PMM_I"/>
    <property type="match status" value="1"/>
</dbReference>
<dbReference type="KEGG" id="bpb:bpr_I0554"/>